<dbReference type="OrthoDB" id="258743at2"/>
<geneLocation type="plasmid" evidence="2">
    <name>p57_like</name>
</geneLocation>
<accession>A0A178J4Z9</accession>
<proteinExistence type="predicted"/>
<protein>
    <submittedName>
        <fullName evidence="2">Uncharacterized protein</fullName>
    </submittedName>
</protein>
<feature type="transmembrane region" description="Helical" evidence="1">
    <location>
        <begin position="182"/>
        <end position="201"/>
    </location>
</feature>
<feature type="transmembrane region" description="Helical" evidence="1">
    <location>
        <begin position="95"/>
        <end position="117"/>
    </location>
</feature>
<evidence type="ECO:0000256" key="1">
    <source>
        <dbReference type="SAM" id="Phobius"/>
    </source>
</evidence>
<feature type="transmembrane region" description="Helical" evidence="1">
    <location>
        <begin position="155"/>
        <end position="170"/>
    </location>
</feature>
<reference evidence="2" key="1">
    <citation type="submission" date="2016-03" db="EMBL/GenBank/DDBJ databases">
        <title>Draft genome sequence of the Vibrio tubiashii subs. europaeus.</title>
        <authorList>
            <person name="Spinard E."/>
            <person name="Dubert J."/>
            <person name="Nelson D.R."/>
            <person name="Barja J.L."/>
        </authorList>
    </citation>
    <scope>NUCLEOTIDE SEQUENCE [LARGE SCALE GENOMIC DNA]</scope>
    <source>
        <strain evidence="2">PP2-638</strain>
        <plasmid evidence="2">p57_like</plasmid>
    </source>
</reference>
<dbReference type="AlphaFoldDB" id="A0A178J4Z9"/>
<sequence length="241" mass="27025">MGHALHSLCFIVFPLVFVFTIFNLGHILFGKAVFNHPIARHTYSLFGLIGTPIHELSHLVMALLFGHKITGVKLFSWRTKAYVSHSYNASSSFQVMGNFFIAIAPFMTSIALVQYLAFRSLNFTIDLSVDPFIVFGNALTLAPELLLMFAKSTEWWQFALAIMLSFYCVPSNTDFSNALRSALLSLPVFLIMAFVATMVFVDMGQIVGTILFMGLLSSITSVIWWFLLFGLTFIPTRSLNH</sequence>
<gene>
    <name evidence="2" type="ORF">AZ468_25155</name>
</gene>
<keyword evidence="1" id="KW-0472">Membrane</keyword>
<dbReference type="Proteomes" id="UP000094761">
    <property type="component" value="Plasmid p57_like"/>
</dbReference>
<feature type="transmembrane region" description="Helical" evidence="1">
    <location>
        <begin position="207"/>
        <end position="234"/>
    </location>
</feature>
<keyword evidence="2" id="KW-0614">Plasmid</keyword>
<keyword evidence="1" id="KW-0812">Transmembrane</keyword>
<evidence type="ECO:0000313" key="2">
    <source>
        <dbReference type="EMBL" id="OAM96658.1"/>
    </source>
</evidence>
<organism evidence="2">
    <name type="scientific">Vibrio europaeus</name>
    <dbReference type="NCBI Taxonomy" id="300876"/>
    <lineage>
        <taxon>Bacteria</taxon>
        <taxon>Pseudomonadati</taxon>
        <taxon>Pseudomonadota</taxon>
        <taxon>Gammaproteobacteria</taxon>
        <taxon>Vibrionales</taxon>
        <taxon>Vibrionaceae</taxon>
        <taxon>Vibrio</taxon>
        <taxon>Vibrio oreintalis group</taxon>
    </lineage>
</organism>
<comment type="caution">
    <text evidence="2">The sequence shown here is derived from an EMBL/GenBank/DDBJ whole genome shotgun (WGS) entry which is preliminary data.</text>
</comment>
<feature type="transmembrane region" description="Helical" evidence="1">
    <location>
        <begin position="7"/>
        <end position="29"/>
    </location>
</feature>
<keyword evidence="1" id="KW-1133">Transmembrane helix</keyword>
<dbReference type="EMBL" id="LUAX01000009">
    <property type="protein sequence ID" value="OAM96658.1"/>
    <property type="molecule type" value="Genomic_DNA"/>
</dbReference>
<name>A0A178J4Z9_9VIBR</name>